<gene>
    <name evidence="7" type="ORF">EC973_001254</name>
</gene>
<sequence>MAKALWRSIRHYLILNHHTSLLSGHVRLACKITETPKYHRMVRQTHTETGRTEWQPWEDTLLRAQVDQHGSCWKKHIQKHLPHRSIQACQTRWQDVLQPNLKRGPFSEEEIKLLRQGYEKYGNQWRRIAAEFLPTRSPRRLANEWTTSADPRLTKGPWTEDEDRLLLRGVDQFGTKAWSKIAAEFLPWRARNQIFQRYRSLNPGYKQRTPWTQEERDLLLRRTIVYGTNRWRKVAEGLPGRSPEACALMWTRQVDPGSNHERWGPEENYLFWARAKVLDNWTAVAEGLPGRSRVDCSNKFREAVRGELSVLFGEEEMKQRVDENKIMWRKRVAGLMCTLLDNRFDVALGTNQALRIMTKQPWRKEELKLIKDSVAAQSENEEAIDWVKVAQKLPQRSPQECKEKHQSMRGIRYGSWTKEEDLKLQEAVQTYGSCWDQVAALVPARSAEQCRSRWRRVLQYQDQTFLHNVRLTNEEKQLIREGVDMFGANWKAVSSLLPGRTPDQCRRWWADRSEEWPGEGGLSYGVGGSGRWTETEDKALRFAVARYPPHKIVWSEVARMIRGRSPQKCRIRWLYCLQPNLTKGRWTYEEEMALIELVQKYQDKTSERTSIWPMVAKELNTGRSSLGCYLKFKYMQRTKGSRLGVFRF</sequence>
<feature type="domain" description="Myb-like" evidence="5">
    <location>
        <begin position="98"/>
        <end position="149"/>
    </location>
</feature>
<dbReference type="InterPro" id="IPR009057">
    <property type="entry name" value="Homeodomain-like_sf"/>
</dbReference>
<evidence type="ECO:0000313" key="8">
    <source>
        <dbReference type="Proteomes" id="UP000605846"/>
    </source>
</evidence>
<feature type="domain" description="HTH myb-type" evidence="6">
    <location>
        <begin position="102"/>
        <end position="132"/>
    </location>
</feature>
<evidence type="ECO:0000256" key="4">
    <source>
        <dbReference type="ARBA" id="ARBA00023242"/>
    </source>
</evidence>
<evidence type="ECO:0008006" key="9">
    <source>
        <dbReference type="Google" id="ProtNLM"/>
    </source>
</evidence>
<keyword evidence="3" id="KW-0804">Transcription</keyword>
<evidence type="ECO:0000256" key="2">
    <source>
        <dbReference type="ARBA" id="ARBA00023125"/>
    </source>
</evidence>
<dbReference type="InterPro" id="IPR051575">
    <property type="entry name" value="Myb-like_DNA-bd"/>
</dbReference>
<feature type="domain" description="Myb-like" evidence="5">
    <location>
        <begin position="578"/>
        <end position="636"/>
    </location>
</feature>
<accession>A0A8H7BQG5</accession>
<feature type="domain" description="Myb-like" evidence="5">
    <location>
        <begin position="472"/>
        <end position="509"/>
    </location>
</feature>
<keyword evidence="1" id="KW-0805">Transcription regulation</keyword>
<evidence type="ECO:0000259" key="6">
    <source>
        <dbReference type="PROSITE" id="PS51294"/>
    </source>
</evidence>
<dbReference type="GO" id="GO:0042796">
    <property type="term" value="P:snRNA transcription by RNA polymerase III"/>
    <property type="evidence" value="ECO:0007669"/>
    <property type="project" value="TreeGrafter"/>
</dbReference>
<dbReference type="PANTHER" id="PTHR46621">
    <property type="entry name" value="SNRNA-ACTIVATING PROTEIN COMPLEX SUBUNIT 4"/>
    <property type="match status" value="1"/>
</dbReference>
<dbReference type="PROSITE" id="PS51294">
    <property type="entry name" value="HTH_MYB"/>
    <property type="match status" value="7"/>
</dbReference>
<feature type="domain" description="Myb-like" evidence="5">
    <location>
        <begin position="359"/>
        <end position="404"/>
    </location>
</feature>
<feature type="domain" description="HTH myb-type" evidence="6">
    <location>
        <begin position="150"/>
        <end position="205"/>
    </location>
</feature>
<feature type="domain" description="HTH myb-type" evidence="6">
    <location>
        <begin position="472"/>
        <end position="509"/>
    </location>
</feature>
<dbReference type="Proteomes" id="UP000605846">
    <property type="component" value="Unassembled WGS sequence"/>
</dbReference>
<proteinExistence type="predicted"/>
<feature type="domain" description="HTH myb-type" evidence="6">
    <location>
        <begin position="530"/>
        <end position="581"/>
    </location>
</feature>
<comment type="caution">
    <text evidence="7">The sequence shown here is derived from an EMBL/GenBank/DDBJ whole genome shotgun (WGS) entry which is preliminary data.</text>
</comment>
<name>A0A8H7BQG5_9FUNG</name>
<dbReference type="GO" id="GO:0019185">
    <property type="term" value="C:snRNA-activating protein complex"/>
    <property type="evidence" value="ECO:0007669"/>
    <property type="project" value="TreeGrafter"/>
</dbReference>
<keyword evidence="2" id="KW-0238">DNA-binding</keyword>
<feature type="domain" description="Myb-like" evidence="5">
    <location>
        <begin position="46"/>
        <end position="97"/>
    </location>
</feature>
<dbReference type="EMBL" id="JABAYA010000127">
    <property type="protein sequence ID" value="KAF7724182.1"/>
    <property type="molecule type" value="Genomic_DNA"/>
</dbReference>
<evidence type="ECO:0000256" key="3">
    <source>
        <dbReference type="ARBA" id="ARBA00023163"/>
    </source>
</evidence>
<dbReference type="SMART" id="SM00717">
    <property type="entry name" value="SANT"/>
    <property type="match status" value="10"/>
</dbReference>
<dbReference type="GO" id="GO:0042795">
    <property type="term" value="P:snRNA transcription by RNA polymerase II"/>
    <property type="evidence" value="ECO:0007669"/>
    <property type="project" value="TreeGrafter"/>
</dbReference>
<dbReference type="OrthoDB" id="2143914at2759"/>
<reference evidence="7" key="1">
    <citation type="submission" date="2020-01" db="EMBL/GenBank/DDBJ databases">
        <title>Genome Sequencing of Three Apophysomyces-Like Fungal Strains Confirms a Novel Fungal Genus in the Mucoromycota with divergent Burkholderia-like Endosymbiotic Bacteria.</title>
        <authorList>
            <person name="Stajich J.E."/>
            <person name="Macias A.M."/>
            <person name="Carter-House D."/>
            <person name="Lovett B."/>
            <person name="Kasson L.R."/>
            <person name="Berry K."/>
            <person name="Grigoriev I."/>
            <person name="Chang Y."/>
            <person name="Spatafora J."/>
            <person name="Kasson M.T."/>
        </authorList>
    </citation>
    <scope>NUCLEOTIDE SEQUENCE</scope>
    <source>
        <strain evidence="7">NRRL A-21654</strain>
    </source>
</reference>
<evidence type="ECO:0000259" key="5">
    <source>
        <dbReference type="PROSITE" id="PS50090"/>
    </source>
</evidence>
<keyword evidence="4" id="KW-0539">Nucleus</keyword>
<protein>
    <recommendedName>
        <fullName evidence="9">Homeodomain-like protein</fullName>
    </recommendedName>
</protein>
<dbReference type="CDD" id="cd00167">
    <property type="entry name" value="SANT"/>
    <property type="match status" value="8"/>
</dbReference>
<dbReference type="Gene3D" id="1.10.10.60">
    <property type="entry name" value="Homeodomain-like"/>
    <property type="match status" value="9"/>
</dbReference>
<organism evidence="7 8">
    <name type="scientific">Apophysomyces ossiformis</name>
    <dbReference type="NCBI Taxonomy" id="679940"/>
    <lineage>
        <taxon>Eukaryota</taxon>
        <taxon>Fungi</taxon>
        <taxon>Fungi incertae sedis</taxon>
        <taxon>Mucoromycota</taxon>
        <taxon>Mucoromycotina</taxon>
        <taxon>Mucoromycetes</taxon>
        <taxon>Mucorales</taxon>
        <taxon>Mucorineae</taxon>
        <taxon>Mucoraceae</taxon>
        <taxon>Apophysomyces</taxon>
    </lineage>
</organism>
<feature type="domain" description="Myb-like" evidence="5">
    <location>
        <begin position="150"/>
        <end position="202"/>
    </location>
</feature>
<feature type="domain" description="Myb-like" evidence="5">
    <location>
        <begin position="408"/>
        <end position="458"/>
    </location>
</feature>
<feature type="domain" description="Myb-like" evidence="5">
    <location>
        <begin position="530"/>
        <end position="577"/>
    </location>
</feature>
<dbReference type="AlphaFoldDB" id="A0A8H7BQG5"/>
<feature type="domain" description="HTH myb-type" evidence="6">
    <location>
        <begin position="51"/>
        <end position="101"/>
    </location>
</feature>
<dbReference type="SUPFAM" id="SSF46689">
    <property type="entry name" value="Homeodomain-like"/>
    <property type="match status" value="7"/>
</dbReference>
<feature type="domain" description="Myb-like" evidence="5">
    <location>
        <begin position="207"/>
        <end position="254"/>
    </location>
</feature>
<dbReference type="GO" id="GO:0000978">
    <property type="term" value="F:RNA polymerase II cis-regulatory region sequence-specific DNA binding"/>
    <property type="evidence" value="ECO:0007669"/>
    <property type="project" value="TreeGrafter"/>
</dbReference>
<dbReference type="PROSITE" id="PS50090">
    <property type="entry name" value="MYB_LIKE"/>
    <property type="match status" value="10"/>
</dbReference>
<dbReference type="Pfam" id="PF13921">
    <property type="entry name" value="Myb_DNA-bind_6"/>
    <property type="match status" value="3"/>
</dbReference>
<feature type="domain" description="HTH myb-type" evidence="6">
    <location>
        <begin position="206"/>
        <end position="258"/>
    </location>
</feature>
<feature type="domain" description="HTH myb-type" evidence="6">
    <location>
        <begin position="408"/>
        <end position="462"/>
    </location>
</feature>
<evidence type="ECO:0000313" key="7">
    <source>
        <dbReference type="EMBL" id="KAF7724182.1"/>
    </source>
</evidence>
<evidence type="ECO:0000256" key="1">
    <source>
        <dbReference type="ARBA" id="ARBA00023015"/>
    </source>
</evidence>
<keyword evidence="8" id="KW-1185">Reference proteome</keyword>
<dbReference type="GO" id="GO:0001006">
    <property type="term" value="F:RNA polymerase III type 3 promoter sequence-specific DNA binding"/>
    <property type="evidence" value="ECO:0007669"/>
    <property type="project" value="TreeGrafter"/>
</dbReference>
<dbReference type="PANTHER" id="PTHR46621:SF1">
    <property type="entry name" value="SNRNA-ACTIVATING PROTEIN COMPLEX SUBUNIT 4"/>
    <property type="match status" value="1"/>
</dbReference>
<dbReference type="InterPro" id="IPR017930">
    <property type="entry name" value="Myb_dom"/>
</dbReference>
<feature type="domain" description="Myb-like" evidence="5">
    <location>
        <begin position="255"/>
        <end position="304"/>
    </location>
</feature>
<dbReference type="Pfam" id="PF00249">
    <property type="entry name" value="Myb_DNA-binding"/>
    <property type="match status" value="2"/>
</dbReference>
<dbReference type="InterPro" id="IPR001005">
    <property type="entry name" value="SANT/Myb"/>
</dbReference>